<evidence type="ECO:0000313" key="2">
    <source>
        <dbReference type="EMBL" id="KAF2890806.1"/>
    </source>
</evidence>
<accession>A0A8K0G9K8</accession>
<evidence type="ECO:0000313" key="3">
    <source>
        <dbReference type="Proteomes" id="UP000801492"/>
    </source>
</evidence>
<comment type="caution">
    <text evidence="2">The sequence shown here is derived from an EMBL/GenBank/DDBJ whole genome shotgun (WGS) entry which is preliminary data.</text>
</comment>
<sequence length="98" mass="10858">MKICTNCLRHPDEIRCLSKYTCEICNKFHNTLLHLTKNEKPSESETSSISNPSQTLNQSPANVISPSTLACRKKADQTITLLSTAEALVKDSEGENHV</sequence>
<dbReference type="EMBL" id="VTPC01046194">
    <property type="protein sequence ID" value="KAF2890806.1"/>
    <property type="molecule type" value="Genomic_DNA"/>
</dbReference>
<feature type="compositionally biased region" description="Low complexity" evidence="1">
    <location>
        <begin position="44"/>
        <end position="53"/>
    </location>
</feature>
<dbReference type="Proteomes" id="UP000801492">
    <property type="component" value="Unassembled WGS sequence"/>
</dbReference>
<proteinExistence type="predicted"/>
<evidence type="ECO:0000256" key="1">
    <source>
        <dbReference type="SAM" id="MobiDB-lite"/>
    </source>
</evidence>
<feature type="non-terminal residue" evidence="2">
    <location>
        <position position="98"/>
    </location>
</feature>
<dbReference type="OrthoDB" id="6437296at2759"/>
<reference evidence="2" key="1">
    <citation type="submission" date="2019-08" db="EMBL/GenBank/DDBJ databases">
        <title>The genome of the North American firefly Photinus pyralis.</title>
        <authorList>
            <consortium name="Photinus pyralis genome working group"/>
            <person name="Fallon T.R."/>
            <person name="Sander Lower S.E."/>
            <person name="Weng J.-K."/>
        </authorList>
    </citation>
    <scope>NUCLEOTIDE SEQUENCE</scope>
    <source>
        <strain evidence="2">TRF0915ILg1</strain>
        <tissue evidence="2">Whole body</tissue>
    </source>
</reference>
<organism evidence="2 3">
    <name type="scientific">Ignelater luminosus</name>
    <name type="common">Cucubano</name>
    <name type="synonym">Pyrophorus luminosus</name>
    <dbReference type="NCBI Taxonomy" id="2038154"/>
    <lineage>
        <taxon>Eukaryota</taxon>
        <taxon>Metazoa</taxon>
        <taxon>Ecdysozoa</taxon>
        <taxon>Arthropoda</taxon>
        <taxon>Hexapoda</taxon>
        <taxon>Insecta</taxon>
        <taxon>Pterygota</taxon>
        <taxon>Neoptera</taxon>
        <taxon>Endopterygota</taxon>
        <taxon>Coleoptera</taxon>
        <taxon>Polyphaga</taxon>
        <taxon>Elateriformia</taxon>
        <taxon>Elateroidea</taxon>
        <taxon>Elateridae</taxon>
        <taxon>Agrypninae</taxon>
        <taxon>Pyrophorini</taxon>
        <taxon>Ignelater</taxon>
    </lineage>
</organism>
<feature type="region of interest" description="Disordered" evidence="1">
    <location>
        <begin position="38"/>
        <end position="61"/>
    </location>
</feature>
<name>A0A8K0G9K8_IGNLU</name>
<protein>
    <submittedName>
        <fullName evidence="2">Uncharacterized protein</fullName>
    </submittedName>
</protein>
<gene>
    <name evidence="2" type="ORF">ILUMI_15367</name>
</gene>
<dbReference type="AlphaFoldDB" id="A0A8K0G9K8"/>
<keyword evidence="3" id="KW-1185">Reference proteome</keyword>